<dbReference type="OrthoDB" id="9794346at2"/>
<name>A0A5B0DU95_9HYPH</name>
<feature type="transmembrane region" description="Helical" evidence="9">
    <location>
        <begin position="82"/>
        <end position="103"/>
    </location>
</feature>
<gene>
    <name evidence="11" type="ORF">FPY71_07365</name>
</gene>
<comment type="function">
    <text evidence="9">Part of the tripartite ATP-independent periplasmic (TRAP) transport system.</text>
</comment>
<evidence type="ECO:0000256" key="8">
    <source>
        <dbReference type="ARBA" id="ARBA00038436"/>
    </source>
</evidence>
<dbReference type="RefSeq" id="WP_149299217.1">
    <property type="nucleotide sequence ID" value="NZ_VTWH01000002.1"/>
</dbReference>
<reference evidence="11 12" key="1">
    <citation type="submission" date="2019-08" db="EMBL/GenBank/DDBJ databases">
        <title>Aureimonas fodiniaquatilis sp. nov., isolated from a coal mine wastewater.</title>
        <authorList>
            <person name="Kim W."/>
        </authorList>
    </citation>
    <scope>NUCLEOTIDE SEQUENCE [LARGE SCALE GENOMIC DNA]</scope>
    <source>
        <strain evidence="11 12">CAU 1482</strain>
    </source>
</reference>
<dbReference type="PANTHER" id="PTHR35011">
    <property type="entry name" value="2,3-DIKETO-L-GULONATE TRAP TRANSPORTER SMALL PERMEASE PROTEIN YIAM"/>
    <property type="match status" value="1"/>
</dbReference>
<keyword evidence="12" id="KW-1185">Reference proteome</keyword>
<evidence type="ECO:0000256" key="2">
    <source>
        <dbReference type="ARBA" id="ARBA00022448"/>
    </source>
</evidence>
<dbReference type="InterPro" id="IPR055348">
    <property type="entry name" value="DctQ"/>
</dbReference>
<keyword evidence="2 9" id="KW-0813">Transport</keyword>
<dbReference type="InterPro" id="IPR007387">
    <property type="entry name" value="TRAP_DctQ"/>
</dbReference>
<dbReference type="EMBL" id="VTWH01000002">
    <property type="protein sequence ID" value="KAA0970334.1"/>
    <property type="molecule type" value="Genomic_DNA"/>
</dbReference>
<comment type="subunit">
    <text evidence="9">The complex comprises the extracytoplasmic solute receptor protein and the two transmembrane proteins.</text>
</comment>
<sequence>MISLVKFLRYVSCIALLAVAIVMSLEATLRYVFRAPIFGVQDLLSAGLLVVFSLGLADSWLSRSHVRMDMLYDNFSPTLRKIVDYISLFIAAIMGGALVYGAYKAMFHYAGYGASTPLLNIPISWLAAIVVFGAACFCLAIVYDFYLKLTGRDIPPPPPTLVA</sequence>
<keyword evidence="6 9" id="KW-1133">Transmembrane helix</keyword>
<feature type="transmembrane region" description="Helical" evidence="9">
    <location>
        <begin position="7"/>
        <end position="25"/>
    </location>
</feature>
<dbReference type="AlphaFoldDB" id="A0A5B0DU95"/>
<evidence type="ECO:0000313" key="11">
    <source>
        <dbReference type="EMBL" id="KAA0970334.1"/>
    </source>
</evidence>
<accession>A0A5B0DU95</accession>
<evidence type="ECO:0000256" key="1">
    <source>
        <dbReference type="ARBA" id="ARBA00004429"/>
    </source>
</evidence>
<feature type="domain" description="Tripartite ATP-independent periplasmic transporters DctQ component" evidence="10">
    <location>
        <begin position="20"/>
        <end position="149"/>
    </location>
</feature>
<dbReference type="Pfam" id="PF04290">
    <property type="entry name" value="DctQ"/>
    <property type="match status" value="1"/>
</dbReference>
<keyword evidence="3" id="KW-1003">Cell membrane</keyword>
<keyword evidence="4 9" id="KW-0997">Cell inner membrane</keyword>
<proteinExistence type="inferred from homology"/>
<comment type="similarity">
    <text evidence="8 9">Belongs to the TRAP transporter small permease family.</text>
</comment>
<evidence type="ECO:0000256" key="4">
    <source>
        <dbReference type="ARBA" id="ARBA00022519"/>
    </source>
</evidence>
<protein>
    <recommendedName>
        <fullName evidence="9">TRAP transporter small permease protein</fullName>
    </recommendedName>
</protein>
<feature type="transmembrane region" description="Helical" evidence="9">
    <location>
        <begin position="123"/>
        <end position="146"/>
    </location>
</feature>
<dbReference type="Proteomes" id="UP000324738">
    <property type="component" value="Unassembled WGS sequence"/>
</dbReference>
<evidence type="ECO:0000256" key="6">
    <source>
        <dbReference type="ARBA" id="ARBA00022989"/>
    </source>
</evidence>
<dbReference type="GO" id="GO:0005886">
    <property type="term" value="C:plasma membrane"/>
    <property type="evidence" value="ECO:0007669"/>
    <property type="project" value="UniProtKB-SubCell"/>
</dbReference>
<evidence type="ECO:0000256" key="5">
    <source>
        <dbReference type="ARBA" id="ARBA00022692"/>
    </source>
</evidence>
<comment type="subcellular location">
    <subcellularLocation>
        <location evidence="1 9">Cell inner membrane</location>
        <topology evidence="1 9">Multi-pass membrane protein</topology>
    </subcellularLocation>
</comment>
<evidence type="ECO:0000259" key="10">
    <source>
        <dbReference type="Pfam" id="PF04290"/>
    </source>
</evidence>
<evidence type="ECO:0000256" key="7">
    <source>
        <dbReference type="ARBA" id="ARBA00023136"/>
    </source>
</evidence>
<keyword evidence="5 9" id="KW-0812">Transmembrane</keyword>
<evidence type="ECO:0000256" key="9">
    <source>
        <dbReference type="RuleBase" id="RU369079"/>
    </source>
</evidence>
<feature type="transmembrane region" description="Helical" evidence="9">
    <location>
        <begin position="37"/>
        <end position="61"/>
    </location>
</feature>
<keyword evidence="7 9" id="KW-0472">Membrane</keyword>
<dbReference type="GO" id="GO:0022857">
    <property type="term" value="F:transmembrane transporter activity"/>
    <property type="evidence" value="ECO:0007669"/>
    <property type="project" value="UniProtKB-UniRule"/>
</dbReference>
<organism evidence="11 12">
    <name type="scientific">Aureimonas fodinaquatilis</name>
    <dbReference type="NCBI Taxonomy" id="2565783"/>
    <lineage>
        <taxon>Bacteria</taxon>
        <taxon>Pseudomonadati</taxon>
        <taxon>Pseudomonadota</taxon>
        <taxon>Alphaproteobacteria</taxon>
        <taxon>Hyphomicrobiales</taxon>
        <taxon>Aurantimonadaceae</taxon>
        <taxon>Aureimonas</taxon>
    </lineage>
</organism>
<evidence type="ECO:0000256" key="3">
    <source>
        <dbReference type="ARBA" id="ARBA00022475"/>
    </source>
</evidence>
<evidence type="ECO:0000313" key="12">
    <source>
        <dbReference type="Proteomes" id="UP000324738"/>
    </source>
</evidence>
<comment type="caution">
    <text evidence="11">The sequence shown here is derived from an EMBL/GenBank/DDBJ whole genome shotgun (WGS) entry which is preliminary data.</text>
</comment>